<protein>
    <recommendedName>
        <fullName evidence="4">Involucrin repeat protein</fullName>
    </recommendedName>
</protein>
<feature type="region of interest" description="Disordered" evidence="1">
    <location>
        <begin position="77"/>
        <end position="321"/>
    </location>
</feature>
<feature type="region of interest" description="Disordered" evidence="1">
    <location>
        <begin position="637"/>
        <end position="721"/>
    </location>
</feature>
<feature type="compositionally biased region" description="Low complexity" evidence="1">
    <location>
        <begin position="529"/>
        <end position="541"/>
    </location>
</feature>
<feature type="compositionally biased region" description="Low complexity" evidence="1">
    <location>
        <begin position="340"/>
        <end position="349"/>
    </location>
</feature>
<feature type="compositionally biased region" description="Acidic residues" evidence="1">
    <location>
        <begin position="1342"/>
        <end position="1361"/>
    </location>
</feature>
<feature type="compositionally biased region" description="Polar residues" evidence="1">
    <location>
        <begin position="472"/>
        <end position="481"/>
    </location>
</feature>
<feature type="compositionally biased region" description="Polar residues" evidence="1">
    <location>
        <begin position="194"/>
        <end position="205"/>
    </location>
</feature>
<evidence type="ECO:0000256" key="1">
    <source>
        <dbReference type="SAM" id="MobiDB-lite"/>
    </source>
</evidence>
<feature type="region of interest" description="Disordered" evidence="1">
    <location>
        <begin position="399"/>
        <end position="575"/>
    </location>
</feature>
<name>A0ABP0CFJ2_9PEZI</name>
<feature type="compositionally biased region" description="Low complexity" evidence="1">
    <location>
        <begin position="1556"/>
        <end position="1570"/>
    </location>
</feature>
<feature type="region of interest" description="Disordered" evidence="1">
    <location>
        <begin position="334"/>
        <end position="369"/>
    </location>
</feature>
<feature type="region of interest" description="Disordered" evidence="1">
    <location>
        <begin position="1746"/>
        <end position="1879"/>
    </location>
</feature>
<evidence type="ECO:0008006" key="4">
    <source>
        <dbReference type="Google" id="ProtNLM"/>
    </source>
</evidence>
<evidence type="ECO:0000313" key="3">
    <source>
        <dbReference type="Proteomes" id="UP001642405"/>
    </source>
</evidence>
<feature type="compositionally biased region" description="Polar residues" evidence="1">
    <location>
        <begin position="1638"/>
        <end position="1648"/>
    </location>
</feature>
<feature type="compositionally biased region" description="Low complexity" evidence="1">
    <location>
        <begin position="826"/>
        <end position="840"/>
    </location>
</feature>
<feature type="compositionally biased region" description="Low complexity" evidence="1">
    <location>
        <begin position="1455"/>
        <end position="1468"/>
    </location>
</feature>
<feature type="compositionally biased region" description="Polar residues" evidence="1">
    <location>
        <begin position="1277"/>
        <end position="1295"/>
    </location>
</feature>
<feature type="compositionally biased region" description="Acidic residues" evidence="1">
    <location>
        <begin position="504"/>
        <end position="519"/>
    </location>
</feature>
<feature type="compositionally biased region" description="Low complexity" evidence="1">
    <location>
        <begin position="115"/>
        <end position="124"/>
    </location>
</feature>
<feature type="compositionally biased region" description="Polar residues" evidence="1">
    <location>
        <begin position="252"/>
        <end position="269"/>
    </location>
</feature>
<feature type="compositionally biased region" description="Polar residues" evidence="1">
    <location>
        <begin position="10"/>
        <end position="20"/>
    </location>
</feature>
<sequence>MYSLDVRNKMQPSRFSSPRKQTFHLAVGSNASPQKIRVTVETEDGTPDLANAGDGLNDDVDFGVEQKVSRRLFTTTATTSTATPTAASSSAFSSSLLLPPGTTTSTSSRRRRRSPSPAKPSSAAGNSRKRARLSTTTTKVPLRGLSDDEDAAGNGTTVSATPMPKRGRPRRSGTPKPATTTTIEPSSPRAASPATVNAPSSSSSPAKRGRKPRAATPKAEEGSGVDELASVDATPAMSTPSKRTPGAGRVTRSASKTKGTPKAASSTPIRSGARRVTRRTPRKTPKGPASSAFSGSDAESIKGSVPTKRGRGRPRRQAMAPDEMAVIVEHELEEQQDQTAAAGAAVSASPDPIMDEDNDAIDAQPFHAPTPLSTRRLRAVVSPAPTSLSSVDLISVQTPARPNFETGTASARDSDDDEAVVQATALERANEEVDENSGDDFAYGAPSAEDYFSDNGVQDYDVPDAFVDTHTAETSEANATAQDQDQDQEATSPPPAPVTGSVHDDDDDDDNDNDNDNDELQTPQLPRFAESSLSLSLALAETTNVAEEPVQPAQPATDEANAAAAYQEDNSEDELAPFITRSDAVELYNDRPIYSEELHATTPQIQNARAISPDADAESSPMVEAPTLTIVGIQHQAAEASNNAPSPSAAVVDREKHEAVATSSPVSRRRDHSDMLHFNVDSPDVQEASTSHSHREPQPAQSELTAPDSDSDGDGDVDAVLSGSADDQYLESEAESAVVMDGVTKTNFRDMDTIAQGEEFSMIGVESLQASFQMSHGPMPAMGEMTSRIVNRSLQSVRQGSLHGHQDTENRDNDGLSYLDFLYESSSPTPASASHPTTIAVSASKTPQTPKAVGTPSRENDATVPQSLPAPKSDSPRKKAEPLREFIARKSLHEAHGSAATSRVLVAAASPEPSHVASSPQSQAYDDSFSEIPDYVLEAVVPEATNTNIPFFSRHQAELTGQVAVEPVADDASAYSSELRHADSRNPMDAAAEDGEHVAQATQHEAEITSSPPVQFSRTQRAVSEQAASGITQRPRLATGNRTTPVGIQSPHYPLTSGSNDHLRVPSEGFRPSLSPIVRAGRALQSVTSDPPTPKENEGFLRSPFRSSVARDTQSPAAAAHGRDSSSPDPVPPTDESPIHDQLLREQDSVVDASTIDTGHDGGEVQDEVQDEFEQVGEAVEEASQEETNAPAETAPSQQPQPSPPSITRAAWDMAMAPFSGIKKLVITASQASPLKRTASEAQLDTEQNIERGTEPQETSADPTPRSVKRLRMETPSRVQDTQPGSGSDTGTGRTWRSYLFRENGVAGSITSFASKLVSRNSPSPVNNDGENANESFAENAAGEESDDQDVDDQEEPDDEAAPATHNETVNAVVLPEARAMMDSSRRRAPVLASEANSTQYGSDVIMSMINDISGEGQDVDAGAGIDDDQDDQDEQGNQDTSEDELSPMTPAVLPSPRQQQQQPPNEEVLLEAENEEEGEDDDDIWFIEADRTQRNPLKGQERLPTARLIARTSTTPVRNPRLARIQSSGTRRSLGSSPLTQNQSLSQGRDGGADKSGPASSSASKANSPRPTGRFLLDDFFSSPMVLPKLLPPTSEQNIRFNEESRRKAVDQNLEHERRREARDAARATPGAVVPRTSEQSPKQSPEQEYEYSAVDAISPAAAAPAASTLPSMLDTRSNPLVMSDREWEEMLKHGRARIESRRTMSEDGGFHMPGEDDRTIIYMLVNEKYDAIERELEEELRVAAAQRKGDERRAEDEQLERERLRKLEHEAQAQREHARKLERDRDAQRKLDAEREAQRQAERQQRMERERQEAARRLEAEHEAERHREIETTRKLEAERNAERQREIERDREMKRRAAEERRRQLEEEEAAAAAEEEALRVRLADEAEFASRQYTPQLTTVQQEGMDVDAEDAEDGEAQQQDTTPRGAFSFSYEDEDTSYLDESSFVTPILKPLPDKTASPTKSCIRPMTKPKTPGRVVEFTSSTMAGARDEILQERENLDNASLLFAEHFGLDTDNRLPIPALAPVPLNNNSNNNSNTQPQSVDGDVRMWDRKEVTEELAAIEQNRRQNRPYEVDQQVSDMMLSDTHEISAPRPFQQVPRPNILASTSGRPLFFSTQSVRHAHWQPPAAIEQPPSRDWQLDDWLLLNAVLQTYRREGPLNFSLNYMPAQFRHQHTPRRMYNDAPEPERPSSLLLNKIVHTRELAMLVKSWHIDIVDVFMARSGYTWNEHYLMRRLFSLLMGEQRRGVFRY</sequence>
<accession>A0ABP0CFJ2</accession>
<feature type="compositionally biased region" description="Low complexity" evidence="1">
    <location>
        <begin position="637"/>
        <end position="650"/>
    </location>
</feature>
<reference evidence="2 3" key="1">
    <citation type="submission" date="2024-01" db="EMBL/GenBank/DDBJ databases">
        <authorList>
            <person name="Allen C."/>
            <person name="Tagirdzhanova G."/>
        </authorList>
    </citation>
    <scope>NUCLEOTIDE SEQUENCE [LARGE SCALE GENOMIC DNA]</scope>
</reference>
<keyword evidence="3" id="KW-1185">Reference proteome</keyword>
<dbReference type="Proteomes" id="UP001642405">
    <property type="component" value="Unassembled WGS sequence"/>
</dbReference>
<feature type="compositionally biased region" description="Basic and acidic residues" evidence="1">
    <location>
        <begin position="1749"/>
        <end position="1868"/>
    </location>
</feature>
<gene>
    <name evidence="2" type="ORF">SCUCBS95973_007704</name>
</gene>
<feature type="compositionally biased region" description="Basic residues" evidence="1">
    <location>
        <begin position="272"/>
        <end position="285"/>
    </location>
</feature>
<organism evidence="2 3">
    <name type="scientific">Sporothrix curviconia</name>
    <dbReference type="NCBI Taxonomy" id="1260050"/>
    <lineage>
        <taxon>Eukaryota</taxon>
        <taxon>Fungi</taxon>
        <taxon>Dikarya</taxon>
        <taxon>Ascomycota</taxon>
        <taxon>Pezizomycotina</taxon>
        <taxon>Sordariomycetes</taxon>
        <taxon>Sordariomycetidae</taxon>
        <taxon>Ophiostomatales</taxon>
        <taxon>Ophiostomataceae</taxon>
        <taxon>Sporothrix</taxon>
    </lineage>
</organism>
<evidence type="ECO:0000313" key="2">
    <source>
        <dbReference type="EMBL" id="CAK7230824.1"/>
    </source>
</evidence>
<feature type="region of interest" description="Disordered" evidence="1">
    <location>
        <begin position="826"/>
        <end position="880"/>
    </location>
</feature>
<feature type="region of interest" description="Disordered" evidence="1">
    <location>
        <begin position="1025"/>
        <end position="1209"/>
    </location>
</feature>
<feature type="compositionally biased region" description="Polar residues" evidence="1">
    <location>
        <begin position="1526"/>
        <end position="1548"/>
    </location>
</feature>
<feature type="compositionally biased region" description="Acidic residues" evidence="1">
    <location>
        <begin position="1164"/>
        <end position="1185"/>
    </location>
</feature>
<feature type="compositionally biased region" description="Low complexity" evidence="1">
    <location>
        <begin position="77"/>
        <end position="107"/>
    </location>
</feature>
<feature type="region of interest" description="Disordered" evidence="1">
    <location>
        <begin position="1233"/>
        <end position="1296"/>
    </location>
</feature>
<feature type="region of interest" description="Disordered" evidence="1">
    <location>
        <begin position="1318"/>
        <end position="1577"/>
    </location>
</feature>
<feature type="compositionally biased region" description="Polar residues" evidence="1">
    <location>
        <begin position="399"/>
        <end position="411"/>
    </location>
</feature>
<feature type="region of interest" description="Disordered" evidence="1">
    <location>
        <begin position="1955"/>
        <end position="1979"/>
    </location>
</feature>
<dbReference type="EMBL" id="CAWUHB010000055">
    <property type="protein sequence ID" value="CAK7230824.1"/>
    <property type="molecule type" value="Genomic_DNA"/>
</dbReference>
<feature type="compositionally biased region" description="Basic and acidic residues" evidence="1">
    <location>
        <begin position="1137"/>
        <end position="1148"/>
    </location>
</feature>
<feature type="compositionally biased region" description="Basic and acidic residues" evidence="1">
    <location>
        <begin position="1602"/>
        <end position="1627"/>
    </location>
</feature>
<comment type="caution">
    <text evidence="2">The sequence shown here is derived from an EMBL/GenBank/DDBJ whole genome shotgun (WGS) entry which is preliminary data.</text>
</comment>
<feature type="compositionally biased region" description="Acidic residues" evidence="1">
    <location>
        <begin position="1426"/>
        <end position="1446"/>
    </location>
</feature>
<feature type="region of interest" description="Disordered" evidence="1">
    <location>
        <begin position="1"/>
        <end position="36"/>
    </location>
</feature>
<feature type="region of interest" description="Disordered" evidence="1">
    <location>
        <begin position="1598"/>
        <end position="1651"/>
    </location>
</feature>
<feature type="compositionally biased region" description="Acidic residues" evidence="1">
    <location>
        <begin position="1869"/>
        <end position="1879"/>
    </location>
</feature>
<proteinExistence type="predicted"/>
<feature type="compositionally biased region" description="Polar residues" evidence="1">
    <location>
        <begin position="1318"/>
        <end position="1329"/>
    </location>
</feature>
<feature type="compositionally biased region" description="Acidic residues" evidence="1">
    <location>
        <begin position="1469"/>
        <end position="1486"/>
    </location>
</feature>
<feature type="compositionally biased region" description="Low complexity" evidence="1">
    <location>
        <begin position="1330"/>
        <end position="1341"/>
    </location>
</feature>